<evidence type="ECO:0000313" key="2">
    <source>
        <dbReference type="Proteomes" id="UP000008237"/>
    </source>
</evidence>
<keyword evidence="2" id="KW-1185">Reference proteome</keyword>
<accession>E2BGP8</accession>
<dbReference type="EMBL" id="GL448203">
    <property type="protein sequence ID" value="EFN85132.1"/>
    <property type="molecule type" value="Genomic_DNA"/>
</dbReference>
<organism evidence="2">
    <name type="scientific">Harpegnathos saltator</name>
    <name type="common">Jerdon's jumping ant</name>
    <dbReference type="NCBI Taxonomy" id="610380"/>
    <lineage>
        <taxon>Eukaryota</taxon>
        <taxon>Metazoa</taxon>
        <taxon>Ecdysozoa</taxon>
        <taxon>Arthropoda</taxon>
        <taxon>Hexapoda</taxon>
        <taxon>Insecta</taxon>
        <taxon>Pterygota</taxon>
        <taxon>Neoptera</taxon>
        <taxon>Endopterygota</taxon>
        <taxon>Hymenoptera</taxon>
        <taxon>Apocrita</taxon>
        <taxon>Aculeata</taxon>
        <taxon>Formicoidea</taxon>
        <taxon>Formicidae</taxon>
        <taxon>Ponerinae</taxon>
        <taxon>Ponerini</taxon>
        <taxon>Harpegnathos</taxon>
    </lineage>
</organism>
<name>E2BGP8_HARSA</name>
<dbReference type="Proteomes" id="UP000008237">
    <property type="component" value="Unassembled WGS sequence"/>
</dbReference>
<reference evidence="1 2" key="1">
    <citation type="journal article" date="2010" name="Science">
        <title>Genomic comparison of the ants Camponotus floridanus and Harpegnathos saltator.</title>
        <authorList>
            <person name="Bonasio R."/>
            <person name="Zhang G."/>
            <person name="Ye C."/>
            <person name="Mutti N.S."/>
            <person name="Fang X."/>
            <person name="Qin N."/>
            <person name="Donahue G."/>
            <person name="Yang P."/>
            <person name="Li Q."/>
            <person name="Li C."/>
            <person name="Zhang P."/>
            <person name="Huang Z."/>
            <person name="Berger S.L."/>
            <person name="Reinberg D."/>
            <person name="Wang J."/>
            <person name="Liebig J."/>
        </authorList>
    </citation>
    <scope>NUCLEOTIDE SEQUENCE [LARGE SCALE GENOMIC DNA]</scope>
    <source>
        <strain evidence="1 2">R22 G/1</strain>
    </source>
</reference>
<proteinExistence type="predicted"/>
<sequence>MGVREGMETRREEEKVMEKIMVRKVRMAEEWWRVIGLYVNGDMEGLWPPYGTPDVNQDDRSVVEFIRAIWTQADVALPSKITSQLFGAILCSVLFRTKS</sequence>
<protein>
    <submittedName>
        <fullName evidence="1">Uncharacterized protein</fullName>
    </submittedName>
</protein>
<dbReference type="InParanoid" id="E2BGP8"/>
<gene>
    <name evidence="1" type="ORF">EAI_05195</name>
</gene>
<evidence type="ECO:0000313" key="1">
    <source>
        <dbReference type="EMBL" id="EFN85132.1"/>
    </source>
</evidence>
<dbReference type="AlphaFoldDB" id="E2BGP8"/>